<evidence type="ECO:0000313" key="5">
    <source>
        <dbReference type="EMBL" id="CEM62857.1"/>
    </source>
</evidence>
<dbReference type="InterPro" id="IPR050406">
    <property type="entry name" value="FGGY_Carb_Kinase"/>
</dbReference>
<keyword evidence="2 4" id="KW-0808">Transferase</keyword>
<dbReference type="Gene3D" id="3.30.420.40">
    <property type="match status" value="2"/>
</dbReference>
<protein>
    <submittedName>
        <fullName evidence="5">Putative gluconokinase</fullName>
    </submittedName>
</protein>
<dbReference type="Proteomes" id="UP000042527">
    <property type="component" value="Unassembled WGS sequence"/>
</dbReference>
<dbReference type="InterPro" id="IPR018483">
    <property type="entry name" value="Carb_kinase_FGGY_CS"/>
</dbReference>
<organism evidence="5 6">
    <name type="scientific">Treponema phagedenis</name>
    <dbReference type="NCBI Taxonomy" id="162"/>
    <lineage>
        <taxon>Bacteria</taxon>
        <taxon>Pseudomonadati</taxon>
        <taxon>Spirochaetota</taxon>
        <taxon>Spirochaetia</taxon>
        <taxon>Spirochaetales</taxon>
        <taxon>Treponemataceae</taxon>
        <taxon>Treponema</taxon>
    </lineage>
</organism>
<dbReference type="OrthoDB" id="9805576at2"/>
<evidence type="ECO:0000256" key="1">
    <source>
        <dbReference type="ARBA" id="ARBA00009156"/>
    </source>
</evidence>
<dbReference type="PROSITE" id="PS00445">
    <property type="entry name" value="FGGY_KINASES_2"/>
    <property type="match status" value="1"/>
</dbReference>
<dbReference type="Pfam" id="PF00370">
    <property type="entry name" value="FGGY_N"/>
    <property type="match status" value="1"/>
</dbReference>
<dbReference type="PANTHER" id="PTHR43095">
    <property type="entry name" value="SUGAR KINASE"/>
    <property type="match status" value="1"/>
</dbReference>
<name>A0A0B7GYZ1_TREPH</name>
<reference evidence="6" key="1">
    <citation type="submission" date="2015-01" db="EMBL/GenBank/DDBJ databases">
        <authorList>
            <person name="Manzoor Shahid"/>
            <person name="Zubair Saima"/>
        </authorList>
    </citation>
    <scope>NUCLEOTIDE SEQUENCE [LARGE SCALE GENOMIC DNA]</scope>
    <source>
        <strain evidence="6">V1</strain>
    </source>
</reference>
<keyword evidence="3 4" id="KW-0418">Kinase</keyword>
<dbReference type="InterPro" id="IPR018484">
    <property type="entry name" value="FGGY_N"/>
</dbReference>
<proteinExistence type="inferred from homology"/>
<dbReference type="InterPro" id="IPR000577">
    <property type="entry name" value="Carb_kinase_FGGY"/>
</dbReference>
<dbReference type="Pfam" id="PF02782">
    <property type="entry name" value="FGGY_C"/>
    <property type="match status" value="1"/>
</dbReference>
<dbReference type="AlphaFoldDB" id="A0A0B7GYZ1"/>
<accession>A0A0B7GYZ1</accession>
<dbReference type="PANTHER" id="PTHR43095:SF2">
    <property type="entry name" value="GLUCONOKINASE"/>
    <property type="match status" value="1"/>
</dbReference>
<dbReference type="RefSeq" id="WP_024752904.1">
    <property type="nucleotide sequence ID" value="NZ_CDNC01000045.1"/>
</dbReference>
<dbReference type="EMBL" id="CDNC01000045">
    <property type="protein sequence ID" value="CEM62857.1"/>
    <property type="molecule type" value="Genomic_DNA"/>
</dbReference>
<comment type="similarity">
    <text evidence="1 4">Belongs to the FGGY kinase family.</text>
</comment>
<evidence type="ECO:0000256" key="4">
    <source>
        <dbReference type="RuleBase" id="RU003733"/>
    </source>
</evidence>
<dbReference type="GO" id="GO:0016773">
    <property type="term" value="F:phosphotransferase activity, alcohol group as acceptor"/>
    <property type="evidence" value="ECO:0007669"/>
    <property type="project" value="InterPro"/>
</dbReference>
<sequence length="494" mass="55262">MRYLSIDIGTTTIKGVIYDEDGLVTQILERKSKTISERSGFMEQEPDAIITHVFEIITEALHLVRVLHDRIGFISFSCYMHSIIAVDAEGNPLTCCILWSDSRCQEYTEQYKQNGMGIRIYKNTGTPVHPMSPLYKIMYIRDNEKAVYAKAKKFVSIKAYLFQKLIGEYVVDHSIASASGMFNIHTLQWDAEALAQIGIDASKLPTPVPTTTVYDACLPAFKDYVGLDYPLKLIIGASDGCLANLGSHGLDVHTGVITIGTSGAVRIVSDKPIIDEQGRLFTYILAENFFVSGGAITNGGLVFEWFKNTFPEISDLDSYLSDYHSKANGLLFLPFLNGERAPYWNANLRGAYIGIQNNHTKKDFLFSTIQGICFAIKDVFIILQTLLSKVDTVYANGGFIKSNFWILLLSSILNKEIHILDQGDSACFGAFLLGMKASGGIASWKDCDRFFKESIVYKAESLSVYERMFELYKKSIMQNEKIMADLSDIQSESR</sequence>
<dbReference type="GO" id="GO:0005975">
    <property type="term" value="P:carbohydrate metabolic process"/>
    <property type="evidence" value="ECO:0007669"/>
    <property type="project" value="InterPro"/>
</dbReference>
<evidence type="ECO:0000313" key="6">
    <source>
        <dbReference type="Proteomes" id="UP000042527"/>
    </source>
</evidence>
<dbReference type="GO" id="GO:0016301">
    <property type="term" value="F:kinase activity"/>
    <property type="evidence" value="ECO:0007669"/>
    <property type="project" value="UniProtKB-KW"/>
</dbReference>
<keyword evidence="6" id="KW-1185">Reference proteome</keyword>
<dbReference type="InterPro" id="IPR018485">
    <property type="entry name" value="FGGY_C"/>
</dbReference>
<dbReference type="CDD" id="cd07770">
    <property type="entry name" value="ASKHA_NBD_FGGY_GntK"/>
    <property type="match status" value="1"/>
</dbReference>
<dbReference type="SUPFAM" id="SSF53067">
    <property type="entry name" value="Actin-like ATPase domain"/>
    <property type="match status" value="2"/>
</dbReference>
<evidence type="ECO:0000256" key="2">
    <source>
        <dbReference type="ARBA" id="ARBA00022679"/>
    </source>
</evidence>
<gene>
    <name evidence="5" type="ORF">TPHV1_50117</name>
</gene>
<evidence type="ECO:0000256" key="3">
    <source>
        <dbReference type="ARBA" id="ARBA00022777"/>
    </source>
</evidence>
<dbReference type="InterPro" id="IPR043129">
    <property type="entry name" value="ATPase_NBD"/>
</dbReference>
<dbReference type="PIRSF" id="PIRSF000538">
    <property type="entry name" value="GlpK"/>
    <property type="match status" value="1"/>
</dbReference>